<dbReference type="Proteomes" id="UP000470213">
    <property type="component" value="Unassembled WGS sequence"/>
</dbReference>
<accession>A0A7X5LIH3</accession>
<feature type="transmembrane region" description="Helical" evidence="1">
    <location>
        <begin position="99"/>
        <end position="117"/>
    </location>
</feature>
<comment type="caution">
    <text evidence="4">The sequence shown here is derived from an EMBL/GenBank/DDBJ whole genome shotgun (WGS) entry which is preliminary data.</text>
</comment>
<feature type="domain" description="Acyltransferase 3" evidence="2">
    <location>
        <begin position="6"/>
        <end position="326"/>
    </location>
</feature>
<name>A0A7X5LIH3_9ALTE</name>
<evidence type="ECO:0000313" key="4">
    <source>
        <dbReference type="EMBL" id="NDV89967.1"/>
    </source>
</evidence>
<dbReference type="Pfam" id="PF19040">
    <property type="entry name" value="SGNH"/>
    <property type="match status" value="1"/>
</dbReference>
<feature type="transmembrane region" description="Helical" evidence="1">
    <location>
        <begin position="72"/>
        <end position="93"/>
    </location>
</feature>
<feature type="transmembrane region" description="Helical" evidence="1">
    <location>
        <begin position="7"/>
        <end position="24"/>
    </location>
</feature>
<dbReference type="RefSeq" id="WP_163083565.1">
    <property type="nucleotide sequence ID" value="NZ_JAAAWN010000002.1"/>
</dbReference>
<evidence type="ECO:0000313" key="5">
    <source>
        <dbReference type="Proteomes" id="UP000470213"/>
    </source>
</evidence>
<dbReference type="Pfam" id="PF01757">
    <property type="entry name" value="Acyl_transf_3"/>
    <property type="match status" value="1"/>
</dbReference>
<feature type="transmembrane region" description="Helical" evidence="1">
    <location>
        <begin position="348"/>
        <end position="368"/>
    </location>
</feature>
<organism evidence="4 5">
    <name type="scientific">Alteromonas profundi</name>
    <dbReference type="NCBI Taxonomy" id="2696062"/>
    <lineage>
        <taxon>Bacteria</taxon>
        <taxon>Pseudomonadati</taxon>
        <taxon>Pseudomonadota</taxon>
        <taxon>Gammaproteobacteria</taxon>
        <taxon>Alteromonadales</taxon>
        <taxon>Alteromonadaceae</taxon>
        <taxon>Alteromonas/Salinimonas group</taxon>
        <taxon>Alteromonas</taxon>
    </lineage>
</organism>
<evidence type="ECO:0000259" key="2">
    <source>
        <dbReference type="Pfam" id="PF01757"/>
    </source>
</evidence>
<feature type="transmembrane region" description="Helical" evidence="1">
    <location>
        <begin position="245"/>
        <end position="268"/>
    </location>
</feature>
<feature type="domain" description="SGNH" evidence="3">
    <location>
        <begin position="409"/>
        <end position="607"/>
    </location>
</feature>
<keyword evidence="5" id="KW-1185">Reference proteome</keyword>
<dbReference type="InterPro" id="IPR043968">
    <property type="entry name" value="SGNH"/>
</dbReference>
<keyword evidence="4" id="KW-0808">Transferase</keyword>
<feature type="transmembrane region" description="Helical" evidence="1">
    <location>
        <begin position="275"/>
        <end position="299"/>
    </location>
</feature>
<dbReference type="AlphaFoldDB" id="A0A7X5LIH3"/>
<dbReference type="InterPro" id="IPR002656">
    <property type="entry name" value="Acyl_transf_3_dom"/>
</dbReference>
<evidence type="ECO:0000259" key="3">
    <source>
        <dbReference type="Pfam" id="PF19040"/>
    </source>
</evidence>
<feature type="transmembrane region" description="Helical" evidence="1">
    <location>
        <begin position="311"/>
        <end position="328"/>
    </location>
</feature>
<feature type="transmembrane region" description="Helical" evidence="1">
    <location>
        <begin position="161"/>
        <end position="181"/>
    </location>
</feature>
<proteinExistence type="predicted"/>
<keyword evidence="4" id="KW-0012">Acyltransferase</keyword>
<keyword evidence="1" id="KW-0472">Membrane</keyword>
<dbReference type="EMBL" id="JAAAWN010000002">
    <property type="protein sequence ID" value="NDV89967.1"/>
    <property type="molecule type" value="Genomic_DNA"/>
</dbReference>
<evidence type="ECO:0000256" key="1">
    <source>
        <dbReference type="SAM" id="Phobius"/>
    </source>
</evidence>
<reference evidence="4 5" key="1">
    <citation type="submission" date="2020-01" db="EMBL/GenBank/DDBJ databases">
        <authorList>
            <person name="Chen J."/>
            <person name="Zhu S."/>
            <person name="Yang J."/>
        </authorList>
    </citation>
    <scope>NUCLEOTIDE SEQUENCE [LARGE SCALE GENOMIC DNA]</scope>
    <source>
        <strain evidence="4 5">345S023</strain>
    </source>
</reference>
<sequence>MKFREDIQGLRALAVLSVVIYHISPFHLPGGFIGVDIFFVISGYLIMGQIYGKIHANNFSFSDFYVRRFKRLFPAYIATVAITSIFAFVYFLPGEFNKYAWSLVASCLYVSNFYFYTKSGYFDSELQGSPLLHTWSLSVEEQFYAIMPVFLIFAYGMCKKYSALMLGCIFTVSFILCIYLTNNDLSFAFFASFTRFWQFIAGGIIAIYGLHVKKTRITSEILSSMGVLILLASCVLLTHDEFPGIKALIPTLATVVVLSFSSSGLILYKLLSLKPAIFVGNISYSLYLWHWPVIIFYQLHFETELRATDKVIVFLLSFILGTASYYLIEEKFRKHSKILERPGRKVYLSVVATSTALCAIVFFLTFLMPSRFSEKQIAYEQFMEIHEADYFRPGVCFLTSKHPDISYFNQEQCLIAEKGKENILLVGDSHAAHWYIGLNANKKPNQTVSQVTASGCKPTISYKGERRCTELMRYAFEQVIPTEKYDKIIISARWKMNDLPWLLKTLQILEEFNTEVTIFGPIIEYTQPLPRILAHADFDEKLLRTRKYDFIESIDTEFNKELSEKEIRYISILHNVCATKEDCTILVEDEPLQFDYGHVTEKASVMLLKDHT</sequence>
<gene>
    <name evidence="4" type="ORF">GTH32_01990</name>
</gene>
<dbReference type="GO" id="GO:0009103">
    <property type="term" value="P:lipopolysaccharide biosynthetic process"/>
    <property type="evidence" value="ECO:0007669"/>
    <property type="project" value="TreeGrafter"/>
</dbReference>
<feature type="transmembrane region" description="Helical" evidence="1">
    <location>
        <begin position="221"/>
        <end position="239"/>
    </location>
</feature>
<dbReference type="PANTHER" id="PTHR23028">
    <property type="entry name" value="ACETYLTRANSFERASE"/>
    <property type="match status" value="1"/>
</dbReference>
<feature type="transmembrane region" description="Helical" evidence="1">
    <location>
        <begin position="187"/>
        <end position="209"/>
    </location>
</feature>
<feature type="transmembrane region" description="Helical" evidence="1">
    <location>
        <begin position="30"/>
        <end position="51"/>
    </location>
</feature>
<dbReference type="InterPro" id="IPR050879">
    <property type="entry name" value="Acyltransferase_3"/>
</dbReference>
<keyword evidence="1" id="KW-1133">Transmembrane helix</keyword>
<dbReference type="PANTHER" id="PTHR23028:SF53">
    <property type="entry name" value="ACYL_TRANSF_3 DOMAIN-CONTAINING PROTEIN"/>
    <property type="match status" value="1"/>
</dbReference>
<keyword evidence="1" id="KW-0812">Transmembrane</keyword>
<protein>
    <submittedName>
        <fullName evidence="4">Acyltransferase family protein</fullName>
    </submittedName>
</protein>
<dbReference type="GO" id="GO:0016020">
    <property type="term" value="C:membrane"/>
    <property type="evidence" value="ECO:0007669"/>
    <property type="project" value="TreeGrafter"/>
</dbReference>
<dbReference type="GO" id="GO:0016747">
    <property type="term" value="F:acyltransferase activity, transferring groups other than amino-acyl groups"/>
    <property type="evidence" value="ECO:0007669"/>
    <property type="project" value="InterPro"/>
</dbReference>